<reference evidence="5 6" key="1">
    <citation type="submission" date="2018-11" db="EMBL/GenBank/DDBJ databases">
        <title>Genome sequence of Saitozyma podzolica DSM 27192.</title>
        <authorList>
            <person name="Aliyu H."/>
            <person name="Gorte O."/>
            <person name="Ochsenreither K."/>
        </authorList>
    </citation>
    <scope>NUCLEOTIDE SEQUENCE [LARGE SCALE GENOMIC DNA]</scope>
    <source>
        <strain evidence="5 6">DSM 27192</strain>
    </source>
</reference>
<dbReference type="InterPro" id="IPR050546">
    <property type="entry name" value="Glycosyl_Hydrlase_16"/>
</dbReference>
<evidence type="ECO:0000313" key="5">
    <source>
        <dbReference type="EMBL" id="RSH92499.1"/>
    </source>
</evidence>
<comment type="caution">
    <text evidence="5">The sequence shown here is derived from an EMBL/GenBank/DDBJ whole genome shotgun (WGS) entry which is preliminary data.</text>
</comment>
<gene>
    <name evidence="5" type="ORF">EHS25_008915</name>
</gene>
<keyword evidence="3" id="KW-0472">Membrane</keyword>
<dbReference type="EMBL" id="RSCD01000006">
    <property type="protein sequence ID" value="RSH92499.1"/>
    <property type="molecule type" value="Genomic_DNA"/>
</dbReference>
<feature type="compositionally biased region" description="Basic and acidic residues" evidence="2">
    <location>
        <begin position="67"/>
        <end position="79"/>
    </location>
</feature>
<keyword evidence="3" id="KW-0812">Transmembrane</keyword>
<dbReference type="Gene3D" id="2.60.120.200">
    <property type="match status" value="2"/>
</dbReference>
<evidence type="ECO:0000256" key="1">
    <source>
        <dbReference type="ARBA" id="ARBA00006865"/>
    </source>
</evidence>
<dbReference type="Proteomes" id="UP000279259">
    <property type="component" value="Unassembled WGS sequence"/>
</dbReference>
<evidence type="ECO:0000259" key="4">
    <source>
        <dbReference type="PROSITE" id="PS51762"/>
    </source>
</evidence>
<proteinExistence type="inferred from homology"/>
<organism evidence="5 6">
    <name type="scientific">Saitozyma podzolica</name>
    <dbReference type="NCBI Taxonomy" id="1890683"/>
    <lineage>
        <taxon>Eukaryota</taxon>
        <taxon>Fungi</taxon>
        <taxon>Dikarya</taxon>
        <taxon>Basidiomycota</taxon>
        <taxon>Agaricomycotina</taxon>
        <taxon>Tremellomycetes</taxon>
        <taxon>Tremellales</taxon>
        <taxon>Trimorphomycetaceae</taxon>
        <taxon>Saitozyma</taxon>
    </lineage>
</organism>
<keyword evidence="3" id="KW-1133">Transmembrane helix</keyword>
<evidence type="ECO:0000313" key="6">
    <source>
        <dbReference type="Proteomes" id="UP000279259"/>
    </source>
</evidence>
<feature type="transmembrane region" description="Helical" evidence="3">
    <location>
        <begin position="245"/>
        <end position="266"/>
    </location>
</feature>
<dbReference type="GO" id="GO:0005975">
    <property type="term" value="P:carbohydrate metabolic process"/>
    <property type="evidence" value="ECO:0007669"/>
    <property type="project" value="InterPro"/>
</dbReference>
<accession>A0A427YN66</accession>
<dbReference type="STRING" id="1890683.A0A427YN66"/>
<name>A0A427YN66_9TREE</name>
<feature type="region of interest" description="Disordered" evidence="2">
    <location>
        <begin position="193"/>
        <end position="221"/>
    </location>
</feature>
<keyword evidence="6" id="KW-1185">Reference proteome</keyword>
<dbReference type="PANTHER" id="PTHR10963">
    <property type="entry name" value="GLYCOSYL HYDROLASE-RELATED"/>
    <property type="match status" value="1"/>
</dbReference>
<dbReference type="SUPFAM" id="SSF49899">
    <property type="entry name" value="Concanavalin A-like lectins/glucanases"/>
    <property type="match status" value="1"/>
</dbReference>
<protein>
    <recommendedName>
        <fullName evidence="4">GH16 domain-containing protein</fullName>
    </recommendedName>
</protein>
<feature type="compositionally biased region" description="Low complexity" evidence="2">
    <location>
        <begin position="141"/>
        <end position="173"/>
    </location>
</feature>
<feature type="region of interest" description="Disordered" evidence="2">
    <location>
        <begin position="63"/>
        <end position="180"/>
    </location>
</feature>
<dbReference type="OrthoDB" id="4781at2759"/>
<dbReference type="InterPro" id="IPR000757">
    <property type="entry name" value="Beta-glucanase-like"/>
</dbReference>
<sequence length="520" mass="57095">MSVTGCEPACDPFTYCTRTVSLVGSEAKCDPTARLPGSRCYPSGREHRAIWGAGLLARTSAPWEGRLNGKDKPKKHDDDIGVIVLPRPGTACDRPRYCENDTSMSSHSHSSRSDESLSSGIHQQHVSGHGISEQPDPFQTPPLSESPLSPSSSTPSISSPAEAVPTGTSSPSIPQSPPRRLRFSELSLSEAVLQGGPTRRGHSRRTLSSHSTVSLRKPYPSTKLRGEHPKPWLKYPDPAQRWARVIFWTLFAVGFAASGAICYFGYASVPQLGKVCLVMDDDFSNGIDTTYWSHEVRLDGYGNHEFEWTTTSANNSFVQDGILYIVPTLTSDSLGSGAITNGYILNLTADGTCTSTNIAEARGNAASYLGGGIDKLQGGIHWGPLPQFDSWWRTFGIQQDRIRGYHADFHKYTLEWDERYLTIYVDNRVYSSLDLSFDRTFWTRGNFPTYYVNGSETVKLSNPWVTSTSNAAPFDQAFYLILDVAVGGTNGFFPDNVGGKPWVDSSLTAMSDFWSAKDLP</sequence>
<dbReference type="GO" id="GO:0004553">
    <property type="term" value="F:hydrolase activity, hydrolyzing O-glycosyl compounds"/>
    <property type="evidence" value="ECO:0007669"/>
    <property type="project" value="InterPro"/>
</dbReference>
<feature type="domain" description="GH16" evidence="4">
    <location>
        <begin position="262"/>
        <end position="505"/>
    </location>
</feature>
<dbReference type="PROSITE" id="PS51762">
    <property type="entry name" value="GH16_2"/>
    <property type="match status" value="1"/>
</dbReference>
<dbReference type="AlphaFoldDB" id="A0A427YN66"/>
<evidence type="ECO:0000256" key="2">
    <source>
        <dbReference type="SAM" id="MobiDB-lite"/>
    </source>
</evidence>
<dbReference type="InterPro" id="IPR013320">
    <property type="entry name" value="ConA-like_dom_sf"/>
</dbReference>
<evidence type="ECO:0000256" key="3">
    <source>
        <dbReference type="SAM" id="Phobius"/>
    </source>
</evidence>
<dbReference type="PANTHER" id="PTHR10963:SF55">
    <property type="entry name" value="GLYCOSIDE HYDROLASE FAMILY 16 PROTEIN"/>
    <property type="match status" value="1"/>
</dbReference>
<comment type="similarity">
    <text evidence="1">Belongs to the glycosyl hydrolase 16 family.</text>
</comment>